<feature type="domain" description="DJ-1/PfpI" evidence="1">
    <location>
        <begin position="73"/>
        <end position="178"/>
    </location>
</feature>
<dbReference type="Pfam" id="PF01965">
    <property type="entry name" value="DJ-1_PfpI"/>
    <property type="match status" value="1"/>
</dbReference>
<name>A0AAV9GRT2_9PEZI</name>
<dbReference type="Gene3D" id="3.40.50.880">
    <property type="match status" value="1"/>
</dbReference>
<dbReference type="Proteomes" id="UP001321760">
    <property type="component" value="Unassembled WGS sequence"/>
</dbReference>
<protein>
    <submittedName>
        <fullName evidence="2">Isonitrile hydratase</fullName>
    </submittedName>
</protein>
<keyword evidence="3" id="KW-1185">Reference proteome</keyword>
<evidence type="ECO:0000313" key="3">
    <source>
        <dbReference type="Proteomes" id="UP001321760"/>
    </source>
</evidence>
<proteinExistence type="predicted"/>
<dbReference type="InterPro" id="IPR002818">
    <property type="entry name" value="DJ-1/PfpI"/>
</dbReference>
<evidence type="ECO:0000313" key="2">
    <source>
        <dbReference type="EMBL" id="KAK4451091.1"/>
    </source>
</evidence>
<dbReference type="AlphaFoldDB" id="A0AAV9GRT2"/>
<organism evidence="2 3">
    <name type="scientific">Podospora aff. communis PSN243</name>
    <dbReference type="NCBI Taxonomy" id="3040156"/>
    <lineage>
        <taxon>Eukaryota</taxon>
        <taxon>Fungi</taxon>
        <taxon>Dikarya</taxon>
        <taxon>Ascomycota</taxon>
        <taxon>Pezizomycotina</taxon>
        <taxon>Sordariomycetes</taxon>
        <taxon>Sordariomycetidae</taxon>
        <taxon>Sordariales</taxon>
        <taxon>Podosporaceae</taxon>
        <taxon>Podospora</taxon>
    </lineage>
</organism>
<gene>
    <name evidence="2" type="ORF">QBC34DRAFT_348029</name>
</gene>
<dbReference type="InterPro" id="IPR029062">
    <property type="entry name" value="Class_I_gatase-like"/>
</dbReference>
<evidence type="ECO:0000259" key="1">
    <source>
        <dbReference type="Pfam" id="PF01965"/>
    </source>
</evidence>
<dbReference type="InterPro" id="IPR052158">
    <property type="entry name" value="INH-QAR"/>
</dbReference>
<reference evidence="2" key="2">
    <citation type="submission" date="2023-05" db="EMBL/GenBank/DDBJ databases">
        <authorList>
            <consortium name="Lawrence Berkeley National Laboratory"/>
            <person name="Steindorff A."/>
            <person name="Hensen N."/>
            <person name="Bonometti L."/>
            <person name="Westerberg I."/>
            <person name="Brannstrom I.O."/>
            <person name="Guillou S."/>
            <person name="Cros-Aarteil S."/>
            <person name="Calhoun S."/>
            <person name="Haridas S."/>
            <person name="Kuo A."/>
            <person name="Mondo S."/>
            <person name="Pangilinan J."/>
            <person name="Riley R."/>
            <person name="Labutti K."/>
            <person name="Andreopoulos B."/>
            <person name="Lipzen A."/>
            <person name="Chen C."/>
            <person name="Yanf M."/>
            <person name="Daum C."/>
            <person name="Ng V."/>
            <person name="Clum A."/>
            <person name="Ohm R."/>
            <person name="Martin F."/>
            <person name="Silar P."/>
            <person name="Natvig D."/>
            <person name="Lalanne C."/>
            <person name="Gautier V."/>
            <person name="Ament-Velasquez S.L."/>
            <person name="Kruys A."/>
            <person name="Hutchinson M.I."/>
            <person name="Powell A.J."/>
            <person name="Barry K."/>
            <person name="Miller A.N."/>
            <person name="Grigoriev I.V."/>
            <person name="Debuchy R."/>
            <person name="Gladieux P."/>
            <person name="Thoren M.H."/>
            <person name="Johannesson H."/>
        </authorList>
    </citation>
    <scope>NUCLEOTIDE SEQUENCE</scope>
    <source>
        <strain evidence="2">PSN243</strain>
    </source>
</reference>
<dbReference type="PANTHER" id="PTHR43130">
    <property type="entry name" value="ARAC-FAMILY TRANSCRIPTIONAL REGULATOR"/>
    <property type="match status" value="1"/>
</dbReference>
<sequence length="238" mass="26342">MPPKPLRICVLLEEVQLADIIGIDIFGNLSRPYISAFSALDPRCAQWLPHALDIQFFYIATTLDPASTTPPQASQPSSTAGFKFLPNATYDTCPRDLDIVLIGGPLPSHRPPQAEKFMKEAWGKTRVWMTTCIGSLWLASTGLLEGRRATTNKEVLDAAPGIYPKTEWLRQRWVVDEKEWDGGDGRKGELWTAGGAGAGIDMIARYCLDNFGHEFVNTMALEVLEVNPGGKASQFYKR</sequence>
<dbReference type="EMBL" id="MU865929">
    <property type="protein sequence ID" value="KAK4451091.1"/>
    <property type="molecule type" value="Genomic_DNA"/>
</dbReference>
<dbReference type="PANTHER" id="PTHR43130:SF7">
    <property type="entry name" value="DJ-1_PFPI DOMAIN-CONTAINING PROTEIN"/>
    <property type="match status" value="1"/>
</dbReference>
<accession>A0AAV9GRT2</accession>
<dbReference type="SUPFAM" id="SSF52317">
    <property type="entry name" value="Class I glutamine amidotransferase-like"/>
    <property type="match status" value="1"/>
</dbReference>
<reference evidence="2" key="1">
    <citation type="journal article" date="2023" name="Mol. Phylogenet. Evol.">
        <title>Genome-scale phylogeny and comparative genomics of the fungal order Sordariales.</title>
        <authorList>
            <person name="Hensen N."/>
            <person name="Bonometti L."/>
            <person name="Westerberg I."/>
            <person name="Brannstrom I.O."/>
            <person name="Guillou S."/>
            <person name="Cros-Aarteil S."/>
            <person name="Calhoun S."/>
            <person name="Haridas S."/>
            <person name="Kuo A."/>
            <person name="Mondo S."/>
            <person name="Pangilinan J."/>
            <person name="Riley R."/>
            <person name="LaButti K."/>
            <person name="Andreopoulos B."/>
            <person name="Lipzen A."/>
            <person name="Chen C."/>
            <person name="Yan M."/>
            <person name="Daum C."/>
            <person name="Ng V."/>
            <person name="Clum A."/>
            <person name="Steindorff A."/>
            <person name="Ohm R.A."/>
            <person name="Martin F."/>
            <person name="Silar P."/>
            <person name="Natvig D.O."/>
            <person name="Lalanne C."/>
            <person name="Gautier V."/>
            <person name="Ament-Velasquez S.L."/>
            <person name="Kruys A."/>
            <person name="Hutchinson M.I."/>
            <person name="Powell A.J."/>
            <person name="Barry K."/>
            <person name="Miller A.N."/>
            <person name="Grigoriev I.V."/>
            <person name="Debuchy R."/>
            <person name="Gladieux P."/>
            <person name="Hiltunen Thoren M."/>
            <person name="Johannesson H."/>
        </authorList>
    </citation>
    <scope>NUCLEOTIDE SEQUENCE</scope>
    <source>
        <strain evidence="2">PSN243</strain>
    </source>
</reference>
<comment type="caution">
    <text evidence="2">The sequence shown here is derived from an EMBL/GenBank/DDBJ whole genome shotgun (WGS) entry which is preliminary data.</text>
</comment>